<dbReference type="SUPFAM" id="SSF55729">
    <property type="entry name" value="Acyl-CoA N-acyltransferases (Nat)"/>
    <property type="match status" value="1"/>
</dbReference>
<proteinExistence type="predicted"/>
<dbReference type="RefSeq" id="WP_151571939.1">
    <property type="nucleotide sequence ID" value="NZ_WBOT01000001.1"/>
</dbReference>
<dbReference type="OrthoDB" id="2934055at2"/>
<name>A0A7V7RPP1_9BACI</name>
<evidence type="ECO:0000313" key="2">
    <source>
        <dbReference type="EMBL" id="KAB2335268.1"/>
    </source>
</evidence>
<dbReference type="GO" id="GO:0016747">
    <property type="term" value="F:acyltransferase activity, transferring groups other than amino-acyl groups"/>
    <property type="evidence" value="ECO:0007669"/>
    <property type="project" value="InterPro"/>
</dbReference>
<dbReference type="InterPro" id="IPR016181">
    <property type="entry name" value="Acyl_CoA_acyltransferase"/>
</dbReference>
<dbReference type="Pfam" id="PF00583">
    <property type="entry name" value="Acetyltransf_1"/>
    <property type="match status" value="1"/>
</dbReference>
<dbReference type="AlphaFoldDB" id="A0A7V7RPP1"/>
<keyword evidence="2" id="KW-0808">Transferase</keyword>
<keyword evidence="3" id="KW-1185">Reference proteome</keyword>
<evidence type="ECO:0000259" key="1">
    <source>
        <dbReference type="PROSITE" id="PS51186"/>
    </source>
</evidence>
<dbReference type="InterPro" id="IPR000182">
    <property type="entry name" value="GNAT_dom"/>
</dbReference>
<protein>
    <submittedName>
        <fullName evidence="2">GNAT family N-acetyltransferase</fullName>
    </submittedName>
</protein>
<reference evidence="2 3" key="1">
    <citation type="journal article" date="2014" name="Arch. Microbiol.">
        <title>Bacillus mesophilum sp. nov., strain IITR-54T, a novel 4-chlorobiphenyl dechlorinating bacterium.</title>
        <authorList>
            <person name="Manickam N."/>
            <person name="Singh N.K."/>
            <person name="Bajaj A."/>
            <person name="Kumar R.M."/>
            <person name="Kaur G."/>
            <person name="Kaur N."/>
            <person name="Bala M."/>
            <person name="Kumar A."/>
            <person name="Mayilraj S."/>
        </authorList>
    </citation>
    <scope>NUCLEOTIDE SEQUENCE [LARGE SCALE GENOMIC DNA]</scope>
    <source>
        <strain evidence="2 3">IITR-54</strain>
    </source>
</reference>
<comment type="caution">
    <text evidence="2">The sequence shown here is derived from an EMBL/GenBank/DDBJ whole genome shotgun (WGS) entry which is preliminary data.</text>
</comment>
<dbReference type="PROSITE" id="PS51186">
    <property type="entry name" value="GNAT"/>
    <property type="match status" value="1"/>
</dbReference>
<dbReference type="Gene3D" id="3.40.630.30">
    <property type="match status" value="1"/>
</dbReference>
<dbReference type="EMBL" id="WBOT01000001">
    <property type="protein sequence ID" value="KAB2335268.1"/>
    <property type="molecule type" value="Genomic_DNA"/>
</dbReference>
<evidence type="ECO:0000313" key="3">
    <source>
        <dbReference type="Proteomes" id="UP000441354"/>
    </source>
</evidence>
<sequence length="157" mass="18280">MENGNLSWRTLEKSDHPFFEVLISQSPKWKELELGNKTLENFFKDHEYAGGEWRVWEVSGTPISVSHHTQSSPSNKKPWLGTLLVHSGFRRKGFGERILDKLSDEMKDKGHKAIYAGVPIMENEWIAFLSECGYEQFKLEKDKQDVQYLIFVKPTMM</sequence>
<gene>
    <name evidence="2" type="ORF">F7732_01495</name>
</gene>
<dbReference type="Proteomes" id="UP000441354">
    <property type="component" value="Unassembled WGS sequence"/>
</dbReference>
<accession>A0A7V7RPP1</accession>
<feature type="domain" description="N-acetyltransferase" evidence="1">
    <location>
        <begin position="6"/>
        <end position="153"/>
    </location>
</feature>
<dbReference type="CDD" id="cd04301">
    <property type="entry name" value="NAT_SF"/>
    <property type="match status" value="1"/>
</dbReference>
<organism evidence="2 3">
    <name type="scientific">Bacillus mesophilum</name>
    <dbReference type="NCBI Taxonomy" id="1071718"/>
    <lineage>
        <taxon>Bacteria</taxon>
        <taxon>Bacillati</taxon>
        <taxon>Bacillota</taxon>
        <taxon>Bacilli</taxon>
        <taxon>Bacillales</taxon>
        <taxon>Bacillaceae</taxon>
        <taxon>Bacillus</taxon>
    </lineage>
</organism>